<organism evidence="1 2">
    <name type="scientific">Trichonephila inaurata madagascariensis</name>
    <dbReference type="NCBI Taxonomy" id="2747483"/>
    <lineage>
        <taxon>Eukaryota</taxon>
        <taxon>Metazoa</taxon>
        <taxon>Ecdysozoa</taxon>
        <taxon>Arthropoda</taxon>
        <taxon>Chelicerata</taxon>
        <taxon>Arachnida</taxon>
        <taxon>Araneae</taxon>
        <taxon>Araneomorphae</taxon>
        <taxon>Entelegynae</taxon>
        <taxon>Araneoidea</taxon>
        <taxon>Nephilidae</taxon>
        <taxon>Trichonephila</taxon>
        <taxon>Trichonephila inaurata</taxon>
    </lineage>
</organism>
<reference evidence="1" key="1">
    <citation type="submission" date="2020-08" db="EMBL/GenBank/DDBJ databases">
        <title>Multicomponent nature underlies the extraordinary mechanical properties of spider dragline silk.</title>
        <authorList>
            <person name="Kono N."/>
            <person name="Nakamura H."/>
            <person name="Mori M."/>
            <person name="Yoshida Y."/>
            <person name="Ohtoshi R."/>
            <person name="Malay A.D."/>
            <person name="Moran D.A.P."/>
            <person name="Tomita M."/>
            <person name="Numata K."/>
            <person name="Arakawa K."/>
        </authorList>
    </citation>
    <scope>NUCLEOTIDE SEQUENCE</scope>
</reference>
<evidence type="ECO:0000313" key="2">
    <source>
        <dbReference type="Proteomes" id="UP000886998"/>
    </source>
</evidence>
<name>A0A8X6XKP6_9ARAC</name>
<dbReference type="Proteomes" id="UP000886998">
    <property type="component" value="Unassembled WGS sequence"/>
</dbReference>
<dbReference type="EMBL" id="BMAV01009850">
    <property type="protein sequence ID" value="GFY54417.1"/>
    <property type="molecule type" value="Genomic_DNA"/>
</dbReference>
<keyword evidence="2" id="KW-1185">Reference proteome</keyword>
<dbReference type="AlphaFoldDB" id="A0A8X6XKP6"/>
<gene>
    <name evidence="1" type="ORF">TNIN_124081</name>
</gene>
<comment type="caution">
    <text evidence="1">The sequence shown here is derived from an EMBL/GenBank/DDBJ whole genome shotgun (WGS) entry which is preliminary data.</text>
</comment>
<accession>A0A8X6XKP6</accession>
<protein>
    <submittedName>
        <fullName evidence="1">Uncharacterized protein</fullName>
    </submittedName>
</protein>
<evidence type="ECO:0000313" key="1">
    <source>
        <dbReference type="EMBL" id="GFY54417.1"/>
    </source>
</evidence>
<proteinExistence type="predicted"/>
<sequence length="76" mass="8430">MKALVPKVILYTRVGVSLLSRGCPEGLLKRAASRDQRSRPPSGVPRAPLCVELMTAADRLLSKYKLLCSSNFTKQW</sequence>